<evidence type="ECO:0000256" key="1">
    <source>
        <dbReference type="SAM" id="Phobius"/>
    </source>
</evidence>
<reference evidence="3" key="1">
    <citation type="submission" date="2013-02" db="EMBL/GenBank/DDBJ databases">
        <authorList>
            <consortium name="The Broad Institute Genome Sequencing Platform"/>
            <person name="Cuomo C."/>
            <person name="Becnel J."/>
            <person name="Sanscrainte N."/>
            <person name="Walker B."/>
            <person name="Young S.K."/>
            <person name="Zeng Q."/>
            <person name="Gargeya S."/>
            <person name="Fitzgerald M."/>
            <person name="Haas B."/>
            <person name="Abouelleil A."/>
            <person name="Alvarado L."/>
            <person name="Arachchi H.M."/>
            <person name="Berlin A.M."/>
            <person name="Chapman S.B."/>
            <person name="Dewar J."/>
            <person name="Goldberg J."/>
            <person name="Griggs A."/>
            <person name="Gujja S."/>
            <person name="Hansen M."/>
            <person name="Howarth C."/>
            <person name="Imamovic A."/>
            <person name="Larimer J."/>
            <person name="McCowan C."/>
            <person name="Murphy C."/>
            <person name="Neiman D."/>
            <person name="Pearson M."/>
            <person name="Priest M."/>
            <person name="Roberts A."/>
            <person name="Saif S."/>
            <person name="Shea T."/>
            <person name="Sisk P."/>
            <person name="Sykes S."/>
            <person name="Wortman J."/>
            <person name="Nusbaum C."/>
            <person name="Birren B."/>
        </authorList>
    </citation>
    <scope>NUCLEOTIDE SEQUENCE [LARGE SCALE GENOMIC DNA]</scope>
    <source>
        <strain evidence="3">PRA339</strain>
    </source>
</reference>
<dbReference type="AlphaFoldDB" id="A0A059F050"/>
<name>A0A059F050_9MICR</name>
<feature type="transmembrane region" description="Helical" evidence="1">
    <location>
        <begin position="7"/>
        <end position="25"/>
    </location>
</feature>
<evidence type="ECO:0000313" key="3">
    <source>
        <dbReference type="Proteomes" id="UP000030655"/>
    </source>
</evidence>
<sequence>MVKQLRNYMIFCFFCLSQMVIYIVYAKIILSQETNMGVKISSSLFYGIFGYFFSNMLKFLSLSYSYISQSYTSLILYFYTVLNILFYSLATACYAPRPFLFLGFLTPLVFELLFVLYTLDSFTREVLYKINIKVGSNIKLKRALNVSKK</sequence>
<dbReference type="OrthoDB" id="2190520at2759"/>
<protein>
    <submittedName>
        <fullName evidence="2">Uncharacterized protein</fullName>
    </submittedName>
</protein>
<organism evidence="2 3">
    <name type="scientific">Anncaliia algerae PRA339</name>
    <dbReference type="NCBI Taxonomy" id="1288291"/>
    <lineage>
        <taxon>Eukaryota</taxon>
        <taxon>Fungi</taxon>
        <taxon>Fungi incertae sedis</taxon>
        <taxon>Microsporidia</taxon>
        <taxon>Tubulinosematoidea</taxon>
        <taxon>Tubulinosematidae</taxon>
        <taxon>Anncaliia</taxon>
    </lineage>
</organism>
<proteinExistence type="predicted"/>
<feature type="transmembrane region" description="Helical" evidence="1">
    <location>
        <begin position="74"/>
        <end position="92"/>
    </location>
</feature>
<dbReference type="Proteomes" id="UP000030655">
    <property type="component" value="Unassembled WGS sequence"/>
</dbReference>
<feature type="transmembrane region" description="Helical" evidence="1">
    <location>
        <begin position="98"/>
        <end position="119"/>
    </location>
</feature>
<feature type="transmembrane region" description="Helical" evidence="1">
    <location>
        <begin position="45"/>
        <end position="67"/>
    </location>
</feature>
<accession>A0A059F050</accession>
<keyword evidence="1" id="KW-0812">Transmembrane</keyword>
<keyword evidence="1" id="KW-0472">Membrane</keyword>
<evidence type="ECO:0000313" key="2">
    <source>
        <dbReference type="EMBL" id="KCZ80366.1"/>
    </source>
</evidence>
<keyword evidence="1" id="KW-1133">Transmembrane helix</keyword>
<dbReference type="HOGENOM" id="CLU_126085_1_0_1"/>
<dbReference type="EMBL" id="KK365185">
    <property type="protein sequence ID" value="KCZ80366.1"/>
    <property type="molecule type" value="Genomic_DNA"/>
</dbReference>
<dbReference type="VEuPathDB" id="MicrosporidiaDB:H312_02234"/>
<gene>
    <name evidence="2" type="ORF">H312_02234</name>
</gene>
<reference evidence="2 3" key="2">
    <citation type="submission" date="2014-03" db="EMBL/GenBank/DDBJ databases">
        <title>The Genome Sequence of Anncaliia algerae insect isolate PRA339.</title>
        <authorList>
            <consortium name="The Broad Institute Genome Sequencing Platform"/>
            <consortium name="The Broad Institute Genome Sequencing Center for Infectious Disease"/>
            <person name="Cuomo C."/>
            <person name="Becnel J."/>
            <person name="Sanscrainte N."/>
            <person name="Walker B."/>
            <person name="Young S.K."/>
            <person name="Zeng Q."/>
            <person name="Gargeya S."/>
            <person name="Fitzgerald M."/>
            <person name="Haas B."/>
            <person name="Abouelleil A."/>
            <person name="Alvarado L."/>
            <person name="Arachchi H.M."/>
            <person name="Berlin A.M."/>
            <person name="Chapman S.B."/>
            <person name="Dewar J."/>
            <person name="Goldberg J."/>
            <person name="Griggs A."/>
            <person name="Gujja S."/>
            <person name="Hansen M."/>
            <person name="Howarth C."/>
            <person name="Imamovic A."/>
            <person name="Larimer J."/>
            <person name="McCowan C."/>
            <person name="Murphy C."/>
            <person name="Neiman D."/>
            <person name="Pearson M."/>
            <person name="Priest M."/>
            <person name="Roberts A."/>
            <person name="Saif S."/>
            <person name="Shea T."/>
            <person name="Sisk P."/>
            <person name="Sykes S."/>
            <person name="Wortman J."/>
            <person name="Nusbaum C."/>
            <person name="Birren B."/>
        </authorList>
    </citation>
    <scope>NUCLEOTIDE SEQUENCE [LARGE SCALE GENOMIC DNA]</scope>
    <source>
        <strain evidence="2 3">PRA339</strain>
    </source>
</reference>
<keyword evidence="3" id="KW-1185">Reference proteome</keyword>